<evidence type="ECO:0000313" key="1">
    <source>
        <dbReference type="EMBL" id="MEI4771283.1"/>
    </source>
</evidence>
<keyword evidence="2" id="KW-1185">Reference proteome</keyword>
<dbReference type="RefSeq" id="WP_336498833.1">
    <property type="nucleotide sequence ID" value="NZ_JBAWSY010000017.1"/>
</dbReference>
<dbReference type="EMBL" id="JBAWSY010000017">
    <property type="protein sequence ID" value="MEI4771283.1"/>
    <property type="molecule type" value="Genomic_DNA"/>
</dbReference>
<protein>
    <submittedName>
        <fullName evidence="1">DUF6509 family protein</fullName>
    </submittedName>
</protein>
<accession>A0ABU8F8F5</accession>
<sequence length="100" mass="11503">MEVLDITSYEVEKIKDPTGIIVGDRYEFLLGIEVPEDDELFEEGDSLDIRVILAVEEAVERIVQYHILDRSNGKVLDFGLEDEEEALVLNFCKEHYNEAI</sequence>
<evidence type="ECO:0000313" key="2">
    <source>
        <dbReference type="Proteomes" id="UP001364890"/>
    </source>
</evidence>
<gene>
    <name evidence="1" type="ORF">WAX74_16785</name>
</gene>
<dbReference type="InterPro" id="IPR045424">
    <property type="entry name" value="DUF6509"/>
</dbReference>
<comment type="caution">
    <text evidence="1">The sequence shown here is derived from an EMBL/GenBank/DDBJ whole genome shotgun (WGS) entry which is preliminary data.</text>
</comment>
<dbReference type="Pfam" id="PF20119">
    <property type="entry name" value="DUF6509"/>
    <property type="match status" value="1"/>
</dbReference>
<name>A0ABU8F8F5_9BACI</name>
<organism evidence="1 2">
    <name type="scientific">Psychrobacillus mangrovi</name>
    <dbReference type="NCBI Taxonomy" id="3117745"/>
    <lineage>
        <taxon>Bacteria</taxon>
        <taxon>Bacillati</taxon>
        <taxon>Bacillota</taxon>
        <taxon>Bacilli</taxon>
        <taxon>Bacillales</taxon>
        <taxon>Bacillaceae</taxon>
        <taxon>Psychrobacillus</taxon>
    </lineage>
</organism>
<reference evidence="1 2" key="1">
    <citation type="submission" date="2024-01" db="EMBL/GenBank/DDBJ databases">
        <title>Seven novel Bacillus-like species.</title>
        <authorList>
            <person name="Liu G."/>
        </authorList>
    </citation>
    <scope>NUCLEOTIDE SEQUENCE [LARGE SCALE GENOMIC DNA]</scope>
    <source>
        <strain evidence="1 2">FJAT-51614</strain>
    </source>
</reference>
<proteinExistence type="predicted"/>
<dbReference type="Proteomes" id="UP001364890">
    <property type="component" value="Unassembled WGS sequence"/>
</dbReference>